<feature type="signal peptide" evidence="1">
    <location>
        <begin position="1"/>
        <end position="21"/>
    </location>
</feature>
<accession>A0A267DAG0</accession>
<gene>
    <name evidence="2" type="ORF">BOX15_Mlig028713g4</name>
</gene>
<comment type="caution">
    <text evidence="2">The sequence shown here is derived from an EMBL/GenBank/DDBJ whole genome shotgun (WGS) entry which is preliminary data.</text>
</comment>
<evidence type="ECO:0000256" key="1">
    <source>
        <dbReference type="SAM" id="SignalP"/>
    </source>
</evidence>
<evidence type="ECO:0000313" key="2">
    <source>
        <dbReference type="EMBL" id="PAA46301.1"/>
    </source>
</evidence>
<proteinExistence type="predicted"/>
<keyword evidence="3" id="KW-1185">Reference proteome</keyword>
<dbReference type="EMBL" id="NIVC01004940">
    <property type="protein sequence ID" value="PAA46301.1"/>
    <property type="molecule type" value="Genomic_DNA"/>
</dbReference>
<protein>
    <submittedName>
        <fullName evidence="2">Uncharacterized protein</fullName>
    </submittedName>
</protein>
<sequence length="237" mass="24941">MAKSTRALRALVLLPMTHSLAFKNPNSHQQPAHHRTVPMAHFTQPDCWCASLDDEMCESDEVERAASAGALHNFYPLEANLYPGERMLRPFPGLLLWDVRDPPGPLGCSIAYVPPPLGWTTLYTNAGLQLHVWVGDMRPQVQDTMAASGGAAATAAALSSSTSASGAGWRPPAGTLLPNCNGQTQVVGLNLPPAPPVHEHRCIACGRRGLNVDVVPIGGSGGAGGCVGGGRMGDQQR</sequence>
<evidence type="ECO:0000313" key="3">
    <source>
        <dbReference type="Proteomes" id="UP000215902"/>
    </source>
</evidence>
<dbReference type="AlphaFoldDB" id="A0A267DAG0"/>
<organism evidence="2 3">
    <name type="scientific">Macrostomum lignano</name>
    <dbReference type="NCBI Taxonomy" id="282301"/>
    <lineage>
        <taxon>Eukaryota</taxon>
        <taxon>Metazoa</taxon>
        <taxon>Spiralia</taxon>
        <taxon>Lophotrochozoa</taxon>
        <taxon>Platyhelminthes</taxon>
        <taxon>Rhabditophora</taxon>
        <taxon>Macrostomorpha</taxon>
        <taxon>Macrostomida</taxon>
        <taxon>Macrostomidae</taxon>
        <taxon>Macrostomum</taxon>
    </lineage>
</organism>
<feature type="chain" id="PRO_5012786114" evidence="1">
    <location>
        <begin position="22"/>
        <end position="237"/>
    </location>
</feature>
<dbReference type="Proteomes" id="UP000215902">
    <property type="component" value="Unassembled WGS sequence"/>
</dbReference>
<reference evidence="2 3" key="1">
    <citation type="submission" date="2017-06" db="EMBL/GenBank/DDBJ databases">
        <title>A platform for efficient transgenesis in Macrostomum lignano, a flatworm model organism for stem cell research.</title>
        <authorList>
            <person name="Berezikov E."/>
        </authorList>
    </citation>
    <scope>NUCLEOTIDE SEQUENCE [LARGE SCALE GENOMIC DNA]</scope>
    <source>
        <strain evidence="2">DV1</strain>
        <tissue evidence="2">Whole organism</tissue>
    </source>
</reference>
<name>A0A267DAG0_9PLAT</name>
<keyword evidence="1" id="KW-0732">Signal</keyword>